<evidence type="ECO:0000256" key="6">
    <source>
        <dbReference type="ARBA" id="ARBA00022840"/>
    </source>
</evidence>
<evidence type="ECO:0000256" key="2">
    <source>
        <dbReference type="ARBA" id="ARBA00008936"/>
    </source>
</evidence>
<dbReference type="InterPro" id="IPR023366">
    <property type="entry name" value="ATP_synth_asu-like_sf"/>
</dbReference>
<evidence type="ECO:0000313" key="18">
    <source>
        <dbReference type="Proteomes" id="UP000612808"/>
    </source>
</evidence>
<keyword evidence="3 12" id="KW-0813">Transport</keyword>
<comment type="catalytic activity">
    <reaction evidence="12">
        <text>ATP + H2O + 4 H(+)(in) = ADP + phosphate + 5 H(+)(out)</text>
        <dbReference type="Rhea" id="RHEA:57720"/>
        <dbReference type="ChEBI" id="CHEBI:15377"/>
        <dbReference type="ChEBI" id="CHEBI:15378"/>
        <dbReference type="ChEBI" id="CHEBI:30616"/>
        <dbReference type="ChEBI" id="CHEBI:43474"/>
        <dbReference type="ChEBI" id="CHEBI:456216"/>
        <dbReference type="EC" id="7.1.2.2"/>
    </reaction>
</comment>
<dbReference type="Gene3D" id="1.20.150.20">
    <property type="entry name" value="ATP synthase alpha/beta chain, C-terminal domain"/>
    <property type="match status" value="1"/>
</dbReference>
<feature type="region of interest" description="Disordered" evidence="13">
    <location>
        <begin position="524"/>
        <end position="548"/>
    </location>
</feature>
<evidence type="ECO:0000256" key="4">
    <source>
        <dbReference type="ARBA" id="ARBA00022475"/>
    </source>
</evidence>
<evidence type="ECO:0000259" key="14">
    <source>
        <dbReference type="Pfam" id="PF00006"/>
    </source>
</evidence>
<keyword evidence="8 12" id="KW-0406">Ion transport</keyword>
<feature type="binding site" evidence="12">
    <location>
        <begin position="172"/>
        <end position="179"/>
    </location>
    <ligand>
        <name>ATP</name>
        <dbReference type="ChEBI" id="CHEBI:30616"/>
    </ligand>
</feature>
<comment type="subcellular location">
    <subcellularLocation>
        <location evidence="12">Cell membrane</location>
        <topology evidence="12">Peripheral membrane protein</topology>
    </subcellularLocation>
    <subcellularLocation>
        <location evidence="1">Membrane</location>
    </subcellularLocation>
</comment>
<keyword evidence="9 12" id="KW-0472">Membrane</keyword>
<organism evidence="17 18">
    <name type="scientific">Actinocatenispora rupis</name>
    <dbReference type="NCBI Taxonomy" id="519421"/>
    <lineage>
        <taxon>Bacteria</taxon>
        <taxon>Bacillati</taxon>
        <taxon>Actinomycetota</taxon>
        <taxon>Actinomycetes</taxon>
        <taxon>Micromonosporales</taxon>
        <taxon>Micromonosporaceae</taxon>
        <taxon>Actinocatenispora</taxon>
    </lineage>
</organism>
<evidence type="ECO:0000256" key="10">
    <source>
        <dbReference type="ARBA" id="ARBA00023196"/>
    </source>
</evidence>
<dbReference type="NCBIfam" id="TIGR00962">
    <property type="entry name" value="atpA"/>
    <property type="match status" value="1"/>
</dbReference>
<reference evidence="17" key="1">
    <citation type="submission" date="2021-01" db="EMBL/GenBank/DDBJ databases">
        <title>Whole genome shotgun sequence of Actinocatenispora rupis NBRC 107355.</title>
        <authorList>
            <person name="Komaki H."/>
            <person name="Tamura T."/>
        </authorList>
    </citation>
    <scope>NUCLEOTIDE SEQUENCE</scope>
    <source>
        <strain evidence="17">NBRC 107355</strain>
    </source>
</reference>
<dbReference type="InterPro" id="IPR038376">
    <property type="entry name" value="ATP_synth_asu_C_sf"/>
</dbReference>
<dbReference type="CDD" id="cd01132">
    <property type="entry name" value="F1-ATPase_alpha_CD"/>
    <property type="match status" value="1"/>
</dbReference>
<keyword evidence="4 12" id="KW-1003">Cell membrane</keyword>
<keyword evidence="18" id="KW-1185">Reference proteome</keyword>
<keyword evidence="12" id="KW-0375">Hydrogen ion transport</keyword>
<evidence type="ECO:0000256" key="1">
    <source>
        <dbReference type="ARBA" id="ARBA00004370"/>
    </source>
</evidence>
<dbReference type="FunFam" id="3.40.50.300:FF:000002">
    <property type="entry name" value="ATP synthase subunit alpha"/>
    <property type="match status" value="1"/>
</dbReference>
<comment type="function">
    <text evidence="12">Produces ATP from ADP in the presence of a proton gradient across the membrane. The alpha chain is a regulatory subunit.</text>
</comment>
<dbReference type="GO" id="GO:0046933">
    <property type="term" value="F:proton-transporting ATP synthase activity, rotational mechanism"/>
    <property type="evidence" value="ECO:0007669"/>
    <property type="project" value="UniProtKB-UniRule"/>
</dbReference>
<evidence type="ECO:0000259" key="16">
    <source>
        <dbReference type="Pfam" id="PF02874"/>
    </source>
</evidence>
<evidence type="ECO:0000256" key="12">
    <source>
        <dbReference type="HAMAP-Rule" id="MF_01346"/>
    </source>
</evidence>
<dbReference type="PANTHER" id="PTHR48082:SF2">
    <property type="entry name" value="ATP SYNTHASE SUBUNIT ALPHA, MITOCHONDRIAL"/>
    <property type="match status" value="1"/>
</dbReference>
<dbReference type="InterPro" id="IPR033732">
    <property type="entry name" value="ATP_synth_F1_a_nt-bd_dom"/>
</dbReference>
<dbReference type="Proteomes" id="UP000612808">
    <property type="component" value="Unassembled WGS sequence"/>
</dbReference>
<dbReference type="EMBL" id="BOMB01000021">
    <property type="protein sequence ID" value="GID12773.1"/>
    <property type="molecule type" value="Genomic_DNA"/>
</dbReference>
<feature type="domain" description="ATPase F1/V1/A1 complex alpha/beta subunit N-terminal" evidence="16">
    <location>
        <begin position="29"/>
        <end position="95"/>
    </location>
</feature>
<dbReference type="SUPFAM" id="SSF52540">
    <property type="entry name" value="P-loop containing nucleoside triphosphate hydrolases"/>
    <property type="match status" value="1"/>
</dbReference>
<dbReference type="InterPro" id="IPR004100">
    <property type="entry name" value="ATPase_F1/V1/A1_a/bsu_N"/>
</dbReference>
<dbReference type="CDD" id="cd18113">
    <property type="entry name" value="ATP-synt_F1_alpha_C"/>
    <property type="match status" value="1"/>
</dbReference>
<evidence type="ECO:0000313" key="17">
    <source>
        <dbReference type="EMBL" id="GID12773.1"/>
    </source>
</evidence>
<protein>
    <recommendedName>
        <fullName evidence="12">ATP synthase subunit alpha</fullName>
        <ecNumber evidence="12">7.1.2.2</ecNumber>
    </recommendedName>
    <alternativeName>
        <fullName evidence="12">ATP synthase F1 sector subunit alpha</fullName>
    </alternativeName>
    <alternativeName>
        <fullName evidence="12">F-ATPase subunit alpha</fullName>
    </alternativeName>
</protein>
<comment type="caution">
    <text evidence="17">The sequence shown here is derived from an EMBL/GenBank/DDBJ whole genome shotgun (WGS) entry which is preliminary data.</text>
</comment>
<dbReference type="SUPFAM" id="SSF47917">
    <property type="entry name" value="C-terminal domain of alpha and beta subunits of F1 ATP synthase"/>
    <property type="match status" value="1"/>
</dbReference>
<dbReference type="InterPro" id="IPR005294">
    <property type="entry name" value="ATP_synth_F1_asu"/>
</dbReference>
<gene>
    <name evidence="12 17" type="primary">atpA</name>
    <name evidence="17" type="ORF">Aru02nite_36620</name>
</gene>
<keyword evidence="5 12" id="KW-0547">Nucleotide-binding</keyword>
<evidence type="ECO:0000256" key="11">
    <source>
        <dbReference type="ARBA" id="ARBA00023310"/>
    </source>
</evidence>
<dbReference type="InterPro" id="IPR000793">
    <property type="entry name" value="ATP_synth_asu_C"/>
</dbReference>
<dbReference type="Pfam" id="PF02874">
    <property type="entry name" value="ATP-synt_ab_N"/>
    <property type="match status" value="1"/>
</dbReference>
<dbReference type="InterPro" id="IPR000194">
    <property type="entry name" value="ATPase_F1/V1/A1_a/bsu_nucl-bd"/>
</dbReference>
<dbReference type="PANTHER" id="PTHR48082">
    <property type="entry name" value="ATP SYNTHASE SUBUNIT ALPHA, MITOCHONDRIAL"/>
    <property type="match status" value="1"/>
</dbReference>
<dbReference type="Gene3D" id="2.40.30.20">
    <property type="match status" value="1"/>
</dbReference>
<dbReference type="GO" id="GO:0045259">
    <property type="term" value="C:proton-transporting ATP synthase complex"/>
    <property type="evidence" value="ECO:0007669"/>
    <property type="project" value="UniProtKB-KW"/>
</dbReference>
<dbReference type="AlphaFoldDB" id="A0A8J3J233"/>
<sequence length="548" mass="59008">MAELTISSEEIRGALERYVSSYTPEISREEVGVVTVAGDGIAQVEGLPSTMANELLEFEDGTLGLALNLETREIGVVVLGEYAGIEEGQTVRRTGRVLSVPIGDAFLGRVVDPLGRPIDGLGDIDNEGFRELELQAPNVMARQPVEEPLQTGIKAIDGMIPVGRGQRELIIGDRQTGKTTVAVDTIINQRDNWKSGDPTKQVRCIYVAIGQKATTIASVKGTLEEAGALEYTTIVAAPASDPAGFKYIAPYTGSAIGQHWMYDGKHVLIVFDDLSKQAEAYRAVSLLLRRPPGREAYPGDVFYLHSRLLERCAKLSDELGGGSMTGLPIIETKAGDVSAYIPTNVISITDGQIYLEADLFNAGTKPAINVGTSVSRVGGAAQRKAIKKVSGRLKLDLAQYRDLEAFAAFASDLDKTSRAQLDRGARLVELLKQDQSSPFPYEEEVVSIWAGTTGKLDTVPVSDVRRFETEFLGYLRHNHKHVLDGIAESGALSDDATASLESAIEKFTQNFLAGSDDLRVNEAPAEALAEGSEGQEKVQKYVPPAAGK</sequence>
<dbReference type="RefSeq" id="WP_203659065.1">
    <property type="nucleotide sequence ID" value="NZ_BAAAZM010000008.1"/>
</dbReference>
<evidence type="ECO:0000256" key="13">
    <source>
        <dbReference type="SAM" id="MobiDB-lite"/>
    </source>
</evidence>
<dbReference type="Pfam" id="PF00306">
    <property type="entry name" value="ATP-synt_ab_C"/>
    <property type="match status" value="1"/>
</dbReference>
<feature type="domain" description="ATP synthase alpha subunit C-terminal" evidence="15">
    <location>
        <begin position="382"/>
        <end position="507"/>
    </location>
</feature>
<dbReference type="GO" id="GO:0005886">
    <property type="term" value="C:plasma membrane"/>
    <property type="evidence" value="ECO:0007669"/>
    <property type="project" value="UniProtKB-SubCell"/>
</dbReference>
<proteinExistence type="inferred from homology"/>
<dbReference type="EC" id="7.1.2.2" evidence="12"/>
<dbReference type="NCBIfam" id="NF009884">
    <property type="entry name" value="PRK13343.1"/>
    <property type="match status" value="1"/>
</dbReference>
<evidence type="ECO:0000256" key="5">
    <source>
        <dbReference type="ARBA" id="ARBA00022741"/>
    </source>
</evidence>
<dbReference type="CDD" id="cd18116">
    <property type="entry name" value="ATP-synt_F1_alpha_N"/>
    <property type="match status" value="1"/>
</dbReference>
<evidence type="ECO:0000256" key="7">
    <source>
        <dbReference type="ARBA" id="ARBA00022967"/>
    </source>
</evidence>
<evidence type="ECO:0000256" key="3">
    <source>
        <dbReference type="ARBA" id="ARBA00022448"/>
    </source>
</evidence>
<dbReference type="GO" id="GO:0043531">
    <property type="term" value="F:ADP binding"/>
    <property type="evidence" value="ECO:0007669"/>
    <property type="project" value="TreeGrafter"/>
</dbReference>
<feature type="site" description="Required for activity" evidence="12">
    <location>
        <position position="373"/>
    </location>
</feature>
<dbReference type="FunFam" id="1.20.150.20:FF:000001">
    <property type="entry name" value="ATP synthase subunit alpha"/>
    <property type="match status" value="1"/>
</dbReference>
<dbReference type="PROSITE" id="PS00152">
    <property type="entry name" value="ATPASE_ALPHA_BETA"/>
    <property type="match status" value="1"/>
</dbReference>
<dbReference type="GO" id="GO:0005524">
    <property type="term" value="F:ATP binding"/>
    <property type="evidence" value="ECO:0007669"/>
    <property type="project" value="UniProtKB-UniRule"/>
</dbReference>
<keyword evidence="10 12" id="KW-0139">CF(1)</keyword>
<keyword evidence="7 12" id="KW-1278">Translocase</keyword>
<comment type="similarity">
    <text evidence="2 12">Belongs to the ATPase alpha/beta chains family.</text>
</comment>
<feature type="domain" description="ATPase F1/V1/A1 complex alpha/beta subunit nucleotide-binding" evidence="14">
    <location>
        <begin position="152"/>
        <end position="375"/>
    </location>
</feature>
<name>A0A8J3J233_9ACTN</name>
<keyword evidence="11 12" id="KW-0066">ATP synthesis</keyword>
<evidence type="ECO:0000256" key="8">
    <source>
        <dbReference type="ARBA" id="ARBA00023065"/>
    </source>
</evidence>
<dbReference type="HAMAP" id="MF_01346">
    <property type="entry name" value="ATP_synth_alpha_bact"/>
    <property type="match status" value="1"/>
</dbReference>
<dbReference type="SUPFAM" id="SSF50615">
    <property type="entry name" value="N-terminal domain of alpha and beta subunits of F1 ATP synthase"/>
    <property type="match status" value="1"/>
</dbReference>
<dbReference type="Pfam" id="PF00006">
    <property type="entry name" value="ATP-synt_ab"/>
    <property type="match status" value="1"/>
</dbReference>
<dbReference type="InterPro" id="IPR027417">
    <property type="entry name" value="P-loop_NTPase"/>
</dbReference>
<keyword evidence="6 12" id="KW-0067">ATP-binding</keyword>
<accession>A0A8J3J233</accession>
<dbReference type="InterPro" id="IPR036121">
    <property type="entry name" value="ATPase_F1/V1/A1_a/bsu_N_sf"/>
</dbReference>
<evidence type="ECO:0000256" key="9">
    <source>
        <dbReference type="ARBA" id="ARBA00023136"/>
    </source>
</evidence>
<evidence type="ECO:0000259" key="15">
    <source>
        <dbReference type="Pfam" id="PF00306"/>
    </source>
</evidence>
<dbReference type="InterPro" id="IPR020003">
    <property type="entry name" value="ATPase_a/bsu_AS"/>
</dbReference>
<dbReference type="Gene3D" id="3.40.50.300">
    <property type="entry name" value="P-loop containing nucleotide triphosphate hydrolases"/>
    <property type="match status" value="1"/>
</dbReference>